<gene>
    <name evidence="1" type="ORF">RBSH_04519</name>
</gene>
<organism evidence="1 2">
    <name type="scientific">Rhodopirellula baltica SH28</name>
    <dbReference type="NCBI Taxonomy" id="993517"/>
    <lineage>
        <taxon>Bacteria</taxon>
        <taxon>Pseudomonadati</taxon>
        <taxon>Planctomycetota</taxon>
        <taxon>Planctomycetia</taxon>
        <taxon>Pirellulales</taxon>
        <taxon>Pirellulaceae</taxon>
        <taxon>Rhodopirellula</taxon>
    </lineage>
</organism>
<dbReference type="PATRIC" id="fig|993517.3.peg.4915"/>
<protein>
    <submittedName>
        <fullName evidence="1">Uncharacterized protein</fullName>
    </submittedName>
</protein>
<comment type="caution">
    <text evidence="1">The sequence shown here is derived from an EMBL/GenBank/DDBJ whole genome shotgun (WGS) entry which is preliminary data.</text>
</comment>
<sequence>MVAVEVGCACRCHEPMADTRRPVAVSRISTQSTDGMRSRIASREFLEAISRSRRHRLPHQLCLFLKAAIIWDR</sequence>
<dbReference type="AlphaFoldDB" id="K5DCL5"/>
<dbReference type="EMBL" id="AMCW01000133">
    <property type="protein sequence ID" value="EKK00183.1"/>
    <property type="molecule type" value="Genomic_DNA"/>
</dbReference>
<proteinExistence type="predicted"/>
<reference evidence="1 2" key="1">
    <citation type="journal article" date="2013" name="Mar. Genomics">
        <title>Expression of sulfatases in Rhodopirellula baltica and the diversity of sulfatases in the genus Rhodopirellula.</title>
        <authorList>
            <person name="Wegner C.E."/>
            <person name="Richter-Heitmann T."/>
            <person name="Klindworth A."/>
            <person name="Klockow C."/>
            <person name="Richter M."/>
            <person name="Achstetter T."/>
            <person name="Glockner F.O."/>
            <person name="Harder J."/>
        </authorList>
    </citation>
    <scope>NUCLEOTIDE SEQUENCE [LARGE SCALE GENOMIC DNA]</scope>
    <source>
        <strain evidence="1 2">SH28</strain>
    </source>
</reference>
<dbReference type="Proteomes" id="UP000007993">
    <property type="component" value="Unassembled WGS sequence"/>
</dbReference>
<evidence type="ECO:0000313" key="1">
    <source>
        <dbReference type="EMBL" id="EKK00183.1"/>
    </source>
</evidence>
<name>K5DCL5_RHOBT</name>
<accession>K5DCL5</accession>
<evidence type="ECO:0000313" key="2">
    <source>
        <dbReference type="Proteomes" id="UP000007993"/>
    </source>
</evidence>